<dbReference type="InterPro" id="IPR046929">
    <property type="entry name" value="HTH_Tnp"/>
</dbReference>
<evidence type="ECO:0000313" key="1">
    <source>
        <dbReference type="EMBL" id="GAQ16561.1"/>
    </source>
</evidence>
<reference evidence="1 2" key="2">
    <citation type="journal article" date="2016" name="Genome Announc.">
        <title>Draft Genome Sequence of Oceanobacillus picturae Heshi-B3, Isolated from Fermented Rice Bran in a Traditional Japanese Seafood Dish.</title>
        <authorList>
            <person name="Akuzawa S."/>
            <person name="Nagaoka J."/>
            <person name="Kanekatsu M."/>
            <person name="Kanesaki Y."/>
            <person name="Suzuki T."/>
        </authorList>
    </citation>
    <scope>NUCLEOTIDE SEQUENCE [LARGE SCALE GENOMIC DNA]</scope>
    <source>
        <strain evidence="1 2">Heshi-B3</strain>
    </source>
</reference>
<gene>
    <name evidence="1" type="ORF">OPHB3_0485</name>
</gene>
<dbReference type="Pfam" id="PF20310">
    <property type="entry name" value="HTH_Tnp_2"/>
    <property type="match status" value="1"/>
</dbReference>
<organism evidence="1 2">
    <name type="scientific">Oceanobacillus picturae</name>
    <dbReference type="NCBI Taxonomy" id="171693"/>
    <lineage>
        <taxon>Bacteria</taxon>
        <taxon>Bacillati</taxon>
        <taxon>Bacillota</taxon>
        <taxon>Bacilli</taxon>
        <taxon>Bacillales</taxon>
        <taxon>Bacillaceae</taxon>
        <taxon>Oceanobacillus</taxon>
    </lineage>
</organism>
<proteinExistence type="predicted"/>
<protein>
    <submittedName>
        <fullName evidence="1">Tranposase</fullName>
    </submittedName>
</protein>
<dbReference type="Proteomes" id="UP000052946">
    <property type="component" value="Unassembled WGS sequence"/>
</dbReference>
<dbReference type="InterPro" id="IPR009057">
    <property type="entry name" value="Homeodomain-like_sf"/>
</dbReference>
<accession>A0A0U9H5I4</accession>
<dbReference type="EMBL" id="BBXV01000008">
    <property type="protein sequence ID" value="GAQ16561.1"/>
    <property type="molecule type" value="Genomic_DNA"/>
</dbReference>
<reference evidence="2" key="1">
    <citation type="submission" date="2015-07" db="EMBL/GenBank/DDBJ databases">
        <title>Draft Genome Sequence of Oceanobacillus picturae Heshi-B3 that Was Isolated from Fermented Rice Bran with Aging Salted Mackerel, Which Was Named Heshiko as Traditional Fermented Seafood in Japan.</title>
        <authorList>
            <person name="Akuzawa S."/>
            <person name="Nakagawa J."/>
            <person name="Kanekatsu T."/>
            <person name="Kanesaki Y."/>
            <person name="Suzuki T."/>
        </authorList>
    </citation>
    <scope>NUCLEOTIDE SEQUENCE [LARGE SCALE GENOMIC DNA]</scope>
    <source>
        <strain evidence="2">Heshi-B3</strain>
    </source>
</reference>
<sequence length="137" mass="15626">MTKKTFTEKEIKQLSINPFVKAVSAKGITYTDEFKRLFIAEKEKSKFSRQIFEEAGFDTNIIGMTRIHAASKRWNAAYKSNGVLGLSDTRKGSSGRPRERELSLGDKNARLEAQINLLKAENELLKKIRFSERGLKK</sequence>
<dbReference type="AlphaFoldDB" id="A0A0U9H5I4"/>
<dbReference type="SUPFAM" id="SSF46689">
    <property type="entry name" value="Homeodomain-like"/>
    <property type="match status" value="1"/>
</dbReference>
<name>A0A0U9H5I4_9BACI</name>
<comment type="caution">
    <text evidence="1">The sequence shown here is derived from an EMBL/GenBank/DDBJ whole genome shotgun (WGS) entry which is preliminary data.</text>
</comment>
<evidence type="ECO:0000313" key="2">
    <source>
        <dbReference type="Proteomes" id="UP000052946"/>
    </source>
</evidence>